<evidence type="ECO:0000313" key="15">
    <source>
        <dbReference type="Proteomes" id="UP000014760"/>
    </source>
</evidence>
<sequence length="382" mass="43741">MDTATASEGITSTEVNLYVDRSNYVIPIAFAVIFFIGVIGNGVLILTVLFNKDMRTRPNIFIVSLAVGDLILLLVSIPFYGFTYMYPKWQHGSFACKLLAFLKALSLGVSIFTLTALSWDRYSACLHPIRRHKDTVPRTALIAAVIWIISTVLAAAEYAIANVDDDSQPMLVCNSHPYHFGYWFPCFRAWLRFVIYFLIPIIAIAMLYTPMAKTLWSNHTQIQQDAEADNVIHGPAATRQTEARRKIAKLVLAIVILFMVCWLPRHIYLLWFHCPMPGEFNFFWYIWKTVAYCLCFSNSCINPLALCILSDQYRRHFSRYLCCCCRRESLPRVPQRAGTWQTASISVRTHHHKRMSTDIQHASIPCHPKVREGLTMDKFEPG</sequence>
<dbReference type="Proteomes" id="UP000014760">
    <property type="component" value="Unassembled WGS sequence"/>
</dbReference>
<feature type="transmembrane region" description="Helical" evidence="11">
    <location>
        <begin position="140"/>
        <end position="161"/>
    </location>
</feature>
<dbReference type="STRING" id="283909.R7T9C2"/>
<evidence type="ECO:0000313" key="13">
    <source>
        <dbReference type="EMBL" id="ELT90313.1"/>
    </source>
</evidence>
<dbReference type="Pfam" id="PF00001">
    <property type="entry name" value="7tm_1"/>
    <property type="match status" value="1"/>
</dbReference>
<dbReference type="EMBL" id="AMQN01014457">
    <property type="status" value="NOT_ANNOTATED_CDS"/>
    <property type="molecule type" value="Genomic_DNA"/>
</dbReference>
<feature type="transmembrane region" description="Helical" evidence="11">
    <location>
        <begin position="247"/>
        <end position="265"/>
    </location>
</feature>
<evidence type="ECO:0000256" key="6">
    <source>
        <dbReference type="ARBA" id="ARBA00023136"/>
    </source>
</evidence>
<keyword evidence="10" id="KW-0807">Transducer</keyword>
<keyword evidence="5" id="KW-0297">G-protein coupled receptor</keyword>
<keyword evidence="4 11" id="KW-1133">Transmembrane helix</keyword>
<dbReference type="InterPro" id="IPR001556">
    <property type="entry name" value="Bombsn_rcpt-like"/>
</dbReference>
<dbReference type="PANTHER" id="PTHR45695:SF26">
    <property type="entry name" value="NEUROPEPTIDE CCHAMIDE-1 RECEPTOR"/>
    <property type="match status" value="1"/>
</dbReference>
<organism evidence="13">
    <name type="scientific">Capitella teleta</name>
    <name type="common">Polychaete worm</name>
    <dbReference type="NCBI Taxonomy" id="283909"/>
    <lineage>
        <taxon>Eukaryota</taxon>
        <taxon>Metazoa</taxon>
        <taxon>Spiralia</taxon>
        <taxon>Lophotrochozoa</taxon>
        <taxon>Annelida</taxon>
        <taxon>Polychaeta</taxon>
        <taxon>Sedentaria</taxon>
        <taxon>Scolecida</taxon>
        <taxon>Capitellidae</taxon>
        <taxon>Capitella</taxon>
    </lineage>
</organism>
<reference evidence="13 15" key="2">
    <citation type="journal article" date="2013" name="Nature">
        <title>Insights into bilaterian evolution from three spiralian genomes.</title>
        <authorList>
            <person name="Simakov O."/>
            <person name="Marletaz F."/>
            <person name="Cho S.J."/>
            <person name="Edsinger-Gonzales E."/>
            <person name="Havlak P."/>
            <person name="Hellsten U."/>
            <person name="Kuo D.H."/>
            <person name="Larsson T."/>
            <person name="Lv J."/>
            <person name="Arendt D."/>
            <person name="Savage R."/>
            <person name="Osoegawa K."/>
            <person name="de Jong P."/>
            <person name="Grimwood J."/>
            <person name="Chapman J.A."/>
            <person name="Shapiro H."/>
            <person name="Aerts A."/>
            <person name="Otillar R.P."/>
            <person name="Terry A.Y."/>
            <person name="Boore J.L."/>
            <person name="Grigoriev I.V."/>
            <person name="Lindberg D.R."/>
            <person name="Seaver E.C."/>
            <person name="Weisblat D.A."/>
            <person name="Putnam N.H."/>
            <person name="Rokhsar D.S."/>
        </authorList>
    </citation>
    <scope>NUCLEOTIDE SEQUENCE</scope>
    <source>
        <strain evidence="13 15">I ESC-2004</strain>
    </source>
</reference>
<dbReference type="GO" id="GO:0005886">
    <property type="term" value="C:plasma membrane"/>
    <property type="evidence" value="ECO:0007669"/>
    <property type="project" value="UniProtKB-SubCell"/>
</dbReference>
<feature type="transmembrane region" description="Helical" evidence="11">
    <location>
        <begin position="24"/>
        <end position="49"/>
    </location>
</feature>
<dbReference type="InterPro" id="IPR000276">
    <property type="entry name" value="GPCR_Rhodpsn"/>
</dbReference>
<dbReference type="OrthoDB" id="10049706at2759"/>
<evidence type="ECO:0000256" key="9">
    <source>
        <dbReference type="ARBA" id="ARBA00023180"/>
    </source>
</evidence>
<dbReference type="FunCoup" id="R7T9C2">
    <property type="interactions" value="187"/>
</dbReference>
<keyword evidence="6 11" id="KW-0472">Membrane</keyword>
<dbReference type="GO" id="GO:0008188">
    <property type="term" value="F:neuropeptide receptor activity"/>
    <property type="evidence" value="ECO:0007669"/>
    <property type="project" value="TreeGrafter"/>
</dbReference>
<evidence type="ECO:0000256" key="7">
    <source>
        <dbReference type="ARBA" id="ARBA00023157"/>
    </source>
</evidence>
<accession>R7T9C2</accession>
<dbReference type="SUPFAM" id="SSF81321">
    <property type="entry name" value="Family A G protein-coupled receptor-like"/>
    <property type="match status" value="1"/>
</dbReference>
<keyword evidence="2" id="KW-1003">Cell membrane</keyword>
<evidence type="ECO:0000256" key="4">
    <source>
        <dbReference type="ARBA" id="ARBA00022989"/>
    </source>
</evidence>
<evidence type="ECO:0000256" key="10">
    <source>
        <dbReference type="ARBA" id="ARBA00023224"/>
    </source>
</evidence>
<dbReference type="EMBL" id="KB310985">
    <property type="protein sequence ID" value="ELT90313.1"/>
    <property type="molecule type" value="Genomic_DNA"/>
</dbReference>
<evidence type="ECO:0000313" key="14">
    <source>
        <dbReference type="EnsemblMetazoa" id="CapteP101288"/>
    </source>
</evidence>
<comment type="subcellular location">
    <subcellularLocation>
        <location evidence="1">Cell membrane</location>
        <topology evidence="1">Multi-pass membrane protein</topology>
    </subcellularLocation>
</comment>
<evidence type="ECO:0000256" key="8">
    <source>
        <dbReference type="ARBA" id="ARBA00023170"/>
    </source>
</evidence>
<dbReference type="PANTHER" id="PTHR45695">
    <property type="entry name" value="LEUCOKININ RECEPTOR-RELATED"/>
    <property type="match status" value="1"/>
</dbReference>
<feature type="transmembrane region" description="Helical" evidence="11">
    <location>
        <begin position="61"/>
        <end position="86"/>
    </location>
</feature>
<feature type="domain" description="G-protein coupled receptors family 1 profile" evidence="12">
    <location>
        <begin position="40"/>
        <end position="306"/>
    </location>
</feature>
<feature type="transmembrane region" description="Helical" evidence="11">
    <location>
        <begin position="285"/>
        <end position="309"/>
    </location>
</feature>
<dbReference type="PRINTS" id="PR00237">
    <property type="entry name" value="GPCRRHODOPSN"/>
</dbReference>
<gene>
    <name evidence="13" type="ORF">CAPTEDRAFT_101288</name>
</gene>
<dbReference type="InterPro" id="IPR017452">
    <property type="entry name" value="GPCR_Rhodpsn_7TM"/>
</dbReference>
<dbReference type="OMA" id="MSNSAMR"/>
<dbReference type="Gene3D" id="1.20.1070.10">
    <property type="entry name" value="Rhodopsin 7-helix transmembrane proteins"/>
    <property type="match status" value="1"/>
</dbReference>
<proteinExistence type="predicted"/>
<evidence type="ECO:0000256" key="1">
    <source>
        <dbReference type="ARBA" id="ARBA00004651"/>
    </source>
</evidence>
<keyword evidence="8" id="KW-0675">Receptor</keyword>
<dbReference type="HOGENOM" id="CLU_009579_6_2_1"/>
<dbReference type="EnsemblMetazoa" id="CapteT101288">
    <property type="protein sequence ID" value="CapteP101288"/>
    <property type="gene ID" value="CapteG101288"/>
</dbReference>
<feature type="transmembrane region" description="Helical" evidence="11">
    <location>
        <begin position="189"/>
        <end position="208"/>
    </location>
</feature>
<evidence type="ECO:0000256" key="5">
    <source>
        <dbReference type="ARBA" id="ARBA00023040"/>
    </source>
</evidence>
<dbReference type="PRINTS" id="PR00358">
    <property type="entry name" value="BOMBESINR"/>
</dbReference>
<reference evidence="15" key="1">
    <citation type="submission" date="2012-12" db="EMBL/GenBank/DDBJ databases">
        <authorList>
            <person name="Hellsten U."/>
            <person name="Grimwood J."/>
            <person name="Chapman J.A."/>
            <person name="Shapiro H."/>
            <person name="Aerts A."/>
            <person name="Otillar R.P."/>
            <person name="Terry A.Y."/>
            <person name="Boore J.L."/>
            <person name="Simakov O."/>
            <person name="Marletaz F."/>
            <person name="Cho S.-J."/>
            <person name="Edsinger-Gonzales E."/>
            <person name="Havlak P."/>
            <person name="Kuo D.-H."/>
            <person name="Larsson T."/>
            <person name="Lv J."/>
            <person name="Arendt D."/>
            <person name="Savage R."/>
            <person name="Osoegawa K."/>
            <person name="de Jong P."/>
            <person name="Lindberg D.R."/>
            <person name="Seaver E.C."/>
            <person name="Weisblat D.A."/>
            <person name="Putnam N.H."/>
            <person name="Grigoriev I.V."/>
            <person name="Rokhsar D.S."/>
        </authorList>
    </citation>
    <scope>NUCLEOTIDE SEQUENCE</scope>
    <source>
        <strain evidence="15">I ESC-2004</strain>
    </source>
</reference>
<evidence type="ECO:0000256" key="3">
    <source>
        <dbReference type="ARBA" id="ARBA00022692"/>
    </source>
</evidence>
<keyword evidence="9" id="KW-0325">Glycoprotein</keyword>
<dbReference type="PROSITE" id="PS50262">
    <property type="entry name" value="G_PROTEIN_RECEP_F1_2"/>
    <property type="match status" value="1"/>
</dbReference>
<dbReference type="AlphaFoldDB" id="R7T9C2"/>
<protein>
    <recommendedName>
        <fullName evidence="12">G-protein coupled receptors family 1 profile domain-containing protein</fullName>
    </recommendedName>
</protein>
<reference evidence="14" key="3">
    <citation type="submission" date="2015-06" db="UniProtKB">
        <authorList>
            <consortium name="EnsemblMetazoa"/>
        </authorList>
    </citation>
    <scope>IDENTIFICATION</scope>
</reference>
<keyword evidence="15" id="KW-1185">Reference proteome</keyword>
<evidence type="ECO:0000256" key="2">
    <source>
        <dbReference type="ARBA" id="ARBA00022475"/>
    </source>
</evidence>
<dbReference type="CDD" id="cd15927">
    <property type="entry name" value="7tmA_Bombesin_R-like"/>
    <property type="match status" value="1"/>
</dbReference>
<name>R7T9C2_CAPTE</name>
<feature type="transmembrane region" description="Helical" evidence="11">
    <location>
        <begin position="98"/>
        <end position="119"/>
    </location>
</feature>
<keyword evidence="3 11" id="KW-0812">Transmembrane</keyword>
<dbReference type="SMART" id="SM01381">
    <property type="entry name" value="7TM_GPCR_Srsx"/>
    <property type="match status" value="1"/>
</dbReference>
<keyword evidence="7" id="KW-1015">Disulfide bond</keyword>
<evidence type="ECO:0000259" key="12">
    <source>
        <dbReference type="PROSITE" id="PS50262"/>
    </source>
</evidence>
<evidence type="ECO:0000256" key="11">
    <source>
        <dbReference type="SAM" id="Phobius"/>
    </source>
</evidence>